<dbReference type="InterPro" id="IPR024079">
    <property type="entry name" value="MetalloPept_cat_dom_sf"/>
</dbReference>
<evidence type="ECO:0000256" key="6">
    <source>
        <dbReference type="PROSITE-ProRule" id="PRU01211"/>
    </source>
</evidence>
<comment type="caution">
    <text evidence="9">The sequence shown here is derived from an EMBL/GenBank/DDBJ whole genome shotgun (WGS) entry which is preliminary data.</text>
</comment>
<dbReference type="SUPFAM" id="SSF55486">
    <property type="entry name" value="Metalloproteases ('zincins'), catalytic domain"/>
    <property type="match status" value="1"/>
</dbReference>
<feature type="non-terminal residue" evidence="9">
    <location>
        <position position="312"/>
    </location>
</feature>
<dbReference type="EC" id="3.4.24.-" evidence="7"/>
<keyword evidence="1 6" id="KW-0645">Protease</keyword>
<evidence type="ECO:0000259" key="8">
    <source>
        <dbReference type="PROSITE" id="PS51864"/>
    </source>
</evidence>
<dbReference type="PROSITE" id="PS51864">
    <property type="entry name" value="ASTACIN"/>
    <property type="match status" value="1"/>
</dbReference>
<reference evidence="9 10" key="1">
    <citation type="submission" date="2024-05" db="EMBL/GenBank/DDBJ databases">
        <authorList>
            <person name="Wallberg A."/>
        </authorList>
    </citation>
    <scope>NUCLEOTIDE SEQUENCE [LARGE SCALE GENOMIC DNA]</scope>
</reference>
<comment type="cofactor">
    <cofactor evidence="6 7">
        <name>Zn(2+)</name>
        <dbReference type="ChEBI" id="CHEBI:29105"/>
    </cofactor>
    <text evidence="6 7">Binds 1 zinc ion per subunit.</text>
</comment>
<organism evidence="9 10">
    <name type="scientific">Meganyctiphanes norvegica</name>
    <name type="common">Northern krill</name>
    <name type="synonym">Thysanopoda norvegica</name>
    <dbReference type="NCBI Taxonomy" id="48144"/>
    <lineage>
        <taxon>Eukaryota</taxon>
        <taxon>Metazoa</taxon>
        <taxon>Ecdysozoa</taxon>
        <taxon>Arthropoda</taxon>
        <taxon>Crustacea</taxon>
        <taxon>Multicrustacea</taxon>
        <taxon>Malacostraca</taxon>
        <taxon>Eumalacostraca</taxon>
        <taxon>Eucarida</taxon>
        <taxon>Euphausiacea</taxon>
        <taxon>Euphausiidae</taxon>
        <taxon>Meganyctiphanes</taxon>
    </lineage>
</organism>
<evidence type="ECO:0000256" key="4">
    <source>
        <dbReference type="ARBA" id="ARBA00022833"/>
    </source>
</evidence>
<evidence type="ECO:0000256" key="1">
    <source>
        <dbReference type="ARBA" id="ARBA00022670"/>
    </source>
</evidence>
<dbReference type="InterPro" id="IPR006026">
    <property type="entry name" value="Peptidase_Metallo"/>
</dbReference>
<evidence type="ECO:0000256" key="5">
    <source>
        <dbReference type="ARBA" id="ARBA00023049"/>
    </source>
</evidence>
<keyword evidence="10" id="KW-1185">Reference proteome</keyword>
<keyword evidence="4 6" id="KW-0862">Zinc</keyword>
<proteinExistence type="predicted"/>
<dbReference type="InterPro" id="IPR001506">
    <property type="entry name" value="Peptidase_M12A"/>
</dbReference>
<keyword evidence="3 6" id="KW-0378">Hydrolase</keyword>
<gene>
    <name evidence="9" type="ORF">MNOR_LOCUS32392</name>
</gene>
<dbReference type="GO" id="GO:0008270">
    <property type="term" value="F:zinc ion binding"/>
    <property type="evidence" value="ECO:0007669"/>
    <property type="project" value="UniProtKB-UniRule"/>
</dbReference>
<keyword evidence="7" id="KW-0732">Signal</keyword>
<dbReference type="AlphaFoldDB" id="A0AAV2S4W7"/>
<dbReference type="GO" id="GO:0006508">
    <property type="term" value="P:proteolysis"/>
    <property type="evidence" value="ECO:0007669"/>
    <property type="project" value="UniProtKB-KW"/>
</dbReference>
<keyword evidence="5 6" id="KW-0482">Metalloprotease</keyword>
<evidence type="ECO:0000256" key="7">
    <source>
        <dbReference type="RuleBase" id="RU361183"/>
    </source>
</evidence>
<dbReference type="PRINTS" id="PR00480">
    <property type="entry name" value="ASTACIN"/>
</dbReference>
<accession>A0AAV2S4W7</accession>
<feature type="domain" description="Peptidase M12A" evidence="8">
    <location>
        <begin position="144"/>
        <end position="312"/>
    </location>
</feature>
<evidence type="ECO:0000256" key="2">
    <source>
        <dbReference type="ARBA" id="ARBA00022723"/>
    </source>
</evidence>
<dbReference type="Proteomes" id="UP001497623">
    <property type="component" value="Unassembled WGS sequence"/>
</dbReference>
<dbReference type="Gene3D" id="3.40.390.10">
    <property type="entry name" value="Collagenase (Catalytic Domain)"/>
    <property type="match status" value="1"/>
</dbReference>
<dbReference type="PANTHER" id="PTHR10127:SF780">
    <property type="entry name" value="METALLOENDOPEPTIDASE"/>
    <property type="match status" value="1"/>
</dbReference>
<comment type="caution">
    <text evidence="6">Lacks conserved residue(s) required for the propagation of feature annotation.</text>
</comment>
<sequence>MFKIMAALIFLLIPVAWGYVSKTSTDIWDLDISEEIHQLEDSEEQESFDNFDEDNVPSDWKSEFEAEYDIEEIDENPNIIDDAYPELMLPLDDEGHFDMVNPTNIGDYELFEGDMMLGDFLTPTDDLAILHDQQNDADGSSLYRKMSIKKLFRWPEEDGVPTFYYKIHKSARRIRRIINAAIEEWSSHTCIRFHELGLSTNRTVLLQEKNKYHVLFVGLRGCWSVLGYQGWNRRITRQPLSLGNGCKRVRVAIHEIGHALGLLHEQSRSDRDDYVKIVFSNIRKRNIHNFRKARSIVNVPYDFSSVMHYGMS</sequence>
<feature type="signal peptide" evidence="7">
    <location>
        <begin position="1"/>
        <end position="18"/>
    </location>
</feature>
<dbReference type="GO" id="GO:0004222">
    <property type="term" value="F:metalloendopeptidase activity"/>
    <property type="evidence" value="ECO:0007669"/>
    <property type="project" value="UniProtKB-UniRule"/>
</dbReference>
<feature type="binding site" evidence="6">
    <location>
        <position position="258"/>
    </location>
    <ligand>
        <name>Zn(2+)</name>
        <dbReference type="ChEBI" id="CHEBI:29105"/>
        <note>catalytic</note>
    </ligand>
</feature>
<feature type="active site" evidence="6">
    <location>
        <position position="255"/>
    </location>
</feature>
<feature type="binding site" evidence="6">
    <location>
        <position position="254"/>
    </location>
    <ligand>
        <name>Zn(2+)</name>
        <dbReference type="ChEBI" id="CHEBI:29105"/>
        <note>catalytic</note>
    </ligand>
</feature>
<feature type="binding site" evidence="6">
    <location>
        <position position="264"/>
    </location>
    <ligand>
        <name>Zn(2+)</name>
        <dbReference type="ChEBI" id="CHEBI:29105"/>
        <note>catalytic</note>
    </ligand>
</feature>
<evidence type="ECO:0000313" key="10">
    <source>
        <dbReference type="Proteomes" id="UP001497623"/>
    </source>
</evidence>
<feature type="chain" id="PRO_5043102673" description="Metalloendopeptidase" evidence="7">
    <location>
        <begin position="19"/>
        <end position="312"/>
    </location>
</feature>
<keyword evidence="2 6" id="KW-0479">Metal-binding</keyword>
<name>A0AAV2S4W7_MEGNR</name>
<dbReference type="EMBL" id="CAXKWB010043944">
    <property type="protein sequence ID" value="CAL4160149.1"/>
    <property type="molecule type" value="Genomic_DNA"/>
</dbReference>
<dbReference type="Pfam" id="PF01400">
    <property type="entry name" value="Astacin"/>
    <property type="match status" value="1"/>
</dbReference>
<dbReference type="SMART" id="SM00235">
    <property type="entry name" value="ZnMc"/>
    <property type="match status" value="1"/>
</dbReference>
<protein>
    <recommendedName>
        <fullName evidence="7">Metalloendopeptidase</fullName>
        <ecNumber evidence="7">3.4.24.-</ecNumber>
    </recommendedName>
</protein>
<dbReference type="PANTHER" id="PTHR10127">
    <property type="entry name" value="DISCOIDIN, CUB, EGF, LAMININ , AND ZINC METALLOPROTEASE DOMAIN CONTAINING"/>
    <property type="match status" value="1"/>
</dbReference>
<evidence type="ECO:0000256" key="3">
    <source>
        <dbReference type="ARBA" id="ARBA00022801"/>
    </source>
</evidence>
<evidence type="ECO:0000313" key="9">
    <source>
        <dbReference type="EMBL" id="CAL4160149.1"/>
    </source>
</evidence>